<accession>A0A6C0JEC1</accession>
<feature type="transmembrane region" description="Helical" evidence="1">
    <location>
        <begin position="87"/>
        <end position="105"/>
    </location>
</feature>
<dbReference type="EMBL" id="MN740351">
    <property type="protein sequence ID" value="QHU01994.1"/>
    <property type="molecule type" value="Genomic_DNA"/>
</dbReference>
<organism evidence="2">
    <name type="scientific">viral metagenome</name>
    <dbReference type="NCBI Taxonomy" id="1070528"/>
    <lineage>
        <taxon>unclassified sequences</taxon>
        <taxon>metagenomes</taxon>
        <taxon>organismal metagenomes</taxon>
    </lineage>
</organism>
<keyword evidence="1" id="KW-0472">Membrane</keyword>
<evidence type="ECO:0000256" key="1">
    <source>
        <dbReference type="SAM" id="Phobius"/>
    </source>
</evidence>
<reference evidence="2" key="1">
    <citation type="journal article" date="2020" name="Nature">
        <title>Giant virus diversity and host interactions through global metagenomics.</title>
        <authorList>
            <person name="Schulz F."/>
            <person name="Roux S."/>
            <person name="Paez-Espino D."/>
            <person name="Jungbluth S."/>
            <person name="Walsh D.A."/>
            <person name="Denef V.J."/>
            <person name="McMahon K.D."/>
            <person name="Konstantinidis K.T."/>
            <person name="Eloe-Fadrosh E.A."/>
            <person name="Kyrpides N.C."/>
            <person name="Woyke T."/>
        </authorList>
    </citation>
    <scope>NUCLEOTIDE SEQUENCE</scope>
    <source>
        <strain evidence="2">GVMAG-M-3300025880-56</strain>
    </source>
</reference>
<name>A0A6C0JEC1_9ZZZZ</name>
<protein>
    <submittedName>
        <fullName evidence="2">Uncharacterized protein</fullName>
    </submittedName>
</protein>
<proteinExistence type="predicted"/>
<feature type="transmembrane region" description="Helical" evidence="1">
    <location>
        <begin position="117"/>
        <end position="137"/>
    </location>
</feature>
<sequence length="152" mass="17369">MIGSFVDDIIFVGFKDIHTTEEWILKLLPLVNDIAHIFTIASGIPIYPHYIKNMVELIKRCSIDFLALTGIVGNAAYKTEKYSKMDGIVYSLALLFFGFLIPNFILEPILKKFPKSLKFIVGIIVIYGLEICIALVYRQYKIYKKNKISKAN</sequence>
<keyword evidence="1" id="KW-1133">Transmembrane helix</keyword>
<dbReference type="AlphaFoldDB" id="A0A6C0JEC1"/>
<evidence type="ECO:0000313" key="2">
    <source>
        <dbReference type="EMBL" id="QHU01994.1"/>
    </source>
</evidence>
<keyword evidence="1" id="KW-0812">Transmembrane</keyword>